<dbReference type="InterPro" id="IPR007197">
    <property type="entry name" value="rSAM"/>
</dbReference>
<name>R1CTW8_9FIRM</name>
<dbReference type="PROSITE" id="PS51918">
    <property type="entry name" value="RADICAL_SAM"/>
    <property type="match status" value="1"/>
</dbReference>
<dbReference type="SFLD" id="SFLDS00029">
    <property type="entry name" value="Radical_SAM"/>
    <property type="match status" value="1"/>
</dbReference>
<dbReference type="InterPro" id="IPR058240">
    <property type="entry name" value="rSAM_sf"/>
</dbReference>
<sequence length="425" mass="49356">MILDQNRYTNRLKSHHNFRENFRYLVKGSKSLSDQLNENYIKNRKGAIYIHIPYCTNICTFCNMRRSLKVPSSDYGDLIVKQIKNYSKYAYIKNSKYDAIYFGGGTPTTLDKEELEKILKAIKDYLPLTEDCEITIETSISDLTDEKIQMFKEQGVNRFSIGVQTFSNRGRLILGRRGTKEIVIEKLNKLKKEGFSNVNIDIIYNYPEQGLADVVEDINIVKKLDLAGFSLYSLIINEKAYLSKKIKNPEAYYKNNFEREKLFFNSIVENTKDNGFDFLELTKLVRSKRDKYKYIVRRYEGEDTLPLGAGAGGYIGNILVMNSLDLDSYREEIQNIKSVKCTEMNSLYDFINKVVGQIQMTKLDLNSIQNANHGECIKDFMDHLINEGFVEKKNYQYHLTTKGIFWGNNISSELSNILINKFRQL</sequence>
<evidence type="ECO:0000313" key="8">
    <source>
        <dbReference type="Proteomes" id="UP000013378"/>
    </source>
</evidence>
<dbReference type="Pfam" id="PF04055">
    <property type="entry name" value="Radical_SAM"/>
    <property type="match status" value="1"/>
</dbReference>
<dbReference type="CDD" id="cd01335">
    <property type="entry name" value="Radical_SAM"/>
    <property type="match status" value="1"/>
</dbReference>
<dbReference type="SMART" id="SM00729">
    <property type="entry name" value="Elp3"/>
    <property type="match status" value="1"/>
</dbReference>
<dbReference type="GO" id="GO:0051539">
    <property type="term" value="F:4 iron, 4 sulfur cluster binding"/>
    <property type="evidence" value="ECO:0007669"/>
    <property type="project" value="TreeGrafter"/>
</dbReference>
<dbReference type="EMBL" id="ARZA01000203">
    <property type="protein sequence ID" value="EOD00134.1"/>
    <property type="molecule type" value="Genomic_DNA"/>
</dbReference>
<evidence type="ECO:0000256" key="3">
    <source>
        <dbReference type="ARBA" id="ARBA00022723"/>
    </source>
</evidence>
<keyword evidence="8" id="KW-1185">Reference proteome</keyword>
<dbReference type="STRING" id="1304284.L21TH_1785"/>
<accession>R1CTW8</accession>
<dbReference type="AlphaFoldDB" id="R1CTW8"/>
<proteinExistence type="predicted"/>
<feature type="domain" description="Radical SAM core" evidence="6">
    <location>
        <begin position="40"/>
        <end position="273"/>
    </location>
</feature>
<evidence type="ECO:0000256" key="5">
    <source>
        <dbReference type="ARBA" id="ARBA00023014"/>
    </source>
</evidence>
<dbReference type="InterPro" id="IPR006638">
    <property type="entry name" value="Elp3/MiaA/NifB-like_rSAM"/>
</dbReference>
<dbReference type="GO" id="GO:0006779">
    <property type="term" value="P:porphyrin-containing compound biosynthetic process"/>
    <property type="evidence" value="ECO:0007669"/>
    <property type="project" value="TreeGrafter"/>
</dbReference>
<dbReference type="GO" id="GO:0005737">
    <property type="term" value="C:cytoplasm"/>
    <property type="evidence" value="ECO:0007669"/>
    <property type="project" value="TreeGrafter"/>
</dbReference>
<dbReference type="PANTHER" id="PTHR13932">
    <property type="entry name" value="COPROPORPHYRINIGEN III OXIDASE"/>
    <property type="match status" value="1"/>
</dbReference>
<evidence type="ECO:0000256" key="1">
    <source>
        <dbReference type="ARBA" id="ARBA00017228"/>
    </source>
</evidence>
<keyword evidence="2" id="KW-0949">S-adenosyl-L-methionine</keyword>
<dbReference type="SFLD" id="SFLDG01082">
    <property type="entry name" value="B12-binding_domain_containing"/>
    <property type="match status" value="1"/>
</dbReference>
<keyword evidence="4" id="KW-0408">Iron</keyword>
<dbReference type="RefSeq" id="WP_006314469.1">
    <property type="nucleotide sequence ID" value="NZ_ARZA01000203.1"/>
</dbReference>
<dbReference type="InterPro" id="IPR034505">
    <property type="entry name" value="Coproporphyrinogen-III_oxidase"/>
</dbReference>
<reference evidence="7 8" key="1">
    <citation type="journal article" date="2015" name="Geomicrobiol. J.">
        <title>Caldisalinibacter kiritimatiensis gen. nov., sp. nov., a moderately thermohalophilic thiosulfate-reducing bacterium from a hypersaline microbial mat.</title>
        <authorList>
            <person name="Ben Hania W."/>
            <person name="Joseph M."/>
            <person name="Fiebig A."/>
            <person name="Bunk B."/>
            <person name="Klenk H.-P."/>
            <person name="Fardeau M.-L."/>
            <person name="Spring S."/>
        </authorList>
    </citation>
    <scope>NUCLEOTIDE SEQUENCE [LARGE SCALE GENOMIC DNA]</scope>
    <source>
        <strain evidence="7 8">L21-TH-D2</strain>
    </source>
</reference>
<dbReference type="OrthoDB" id="9808022at2"/>
<organism evidence="7 8">
    <name type="scientific">Caldisalinibacter kiritimatiensis</name>
    <dbReference type="NCBI Taxonomy" id="1304284"/>
    <lineage>
        <taxon>Bacteria</taxon>
        <taxon>Bacillati</taxon>
        <taxon>Bacillota</taxon>
        <taxon>Tissierellia</taxon>
        <taxon>Tissierellales</taxon>
        <taxon>Thermohalobacteraceae</taxon>
        <taxon>Caldisalinibacter</taxon>
    </lineage>
</organism>
<dbReference type="SFLD" id="SFLDG01065">
    <property type="entry name" value="anaerobic_coproporphyrinogen-I"/>
    <property type="match status" value="1"/>
</dbReference>
<evidence type="ECO:0000256" key="4">
    <source>
        <dbReference type="ARBA" id="ARBA00023004"/>
    </source>
</evidence>
<dbReference type="PATRIC" id="fig|1304284.3.peg.1752"/>
<dbReference type="Gene3D" id="3.20.20.70">
    <property type="entry name" value="Aldolase class I"/>
    <property type="match status" value="1"/>
</dbReference>
<protein>
    <recommendedName>
        <fullName evidence="1">Heme chaperone HemW</fullName>
    </recommendedName>
</protein>
<dbReference type="InterPro" id="IPR013785">
    <property type="entry name" value="Aldolase_TIM"/>
</dbReference>
<dbReference type="GO" id="GO:0003824">
    <property type="term" value="F:catalytic activity"/>
    <property type="evidence" value="ECO:0007669"/>
    <property type="project" value="InterPro"/>
</dbReference>
<keyword evidence="3" id="KW-0479">Metal-binding</keyword>
<gene>
    <name evidence="7" type="ORF">L21TH_1785</name>
</gene>
<evidence type="ECO:0000313" key="7">
    <source>
        <dbReference type="EMBL" id="EOD00134.1"/>
    </source>
</evidence>
<evidence type="ECO:0000259" key="6">
    <source>
        <dbReference type="PROSITE" id="PS51918"/>
    </source>
</evidence>
<evidence type="ECO:0000256" key="2">
    <source>
        <dbReference type="ARBA" id="ARBA00022691"/>
    </source>
</evidence>
<dbReference type="eggNOG" id="COG0635">
    <property type="taxonomic scope" value="Bacteria"/>
</dbReference>
<keyword evidence="5" id="KW-0411">Iron-sulfur</keyword>
<dbReference type="PANTHER" id="PTHR13932:SF5">
    <property type="entry name" value="RADICAL S-ADENOSYL METHIONINE DOMAIN-CONTAINING PROTEIN 1, MITOCHONDRIAL"/>
    <property type="match status" value="1"/>
</dbReference>
<dbReference type="SUPFAM" id="SSF102114">
    <property type="entry name" value="Radical SAM enzymes"/>
    <property type="match status" value="1"/>
</dbReference>
<comment type="caution">
    <text evidence="7">The sequence shown here is derived from an EMBL/GenBank/DDBJ whole genome shotgun (WGS) entry which is preliminary data.</text>
</comment>
<dbReference type="GO" id="GO:0046872">
    <property type="term" value="F:metal ion binding"/>
    <property type="evidence" value="ECO:0007669"/>
    <property type="project" value="UniProtKB-KW"/>
</dbReference>
<dbReference type="Proteomes" id="UP000013378">
    <property type="component" value="Unassembled WGS sequence"/>
</dbReference>